<evidence type="ECO:0000313" key="3">
    <source>
        <dbReference type="Proteomes" id="UP001159042"/>
    </source>
</evidence>
<evidence type="ECO:0000256" key="1">
    <source>
        <dbReference type="SAM" id="MobiDB-lite"/>
    </source>
</evidence>
<dbReference type="Proteomes" id="UP001159042">
    <property type="component" value="Unassembled WGS sequence"/>
</dbReference>
<gene>
    <name evidence="2" type="ORF">NQ315_000994</name>
</gene>
<keyword evidence="3" id="KW-1185">Reference proteome</keyword>
<feature type="region of interest" description="Disordered" evidence="1">
    <location>
        <begin position="78"/>
        <end position="101"/>
    </location>
</feature>
<dbReference type="AlphaFoldDB" id="A0AAV8WE74"/>
<comment type="caution">
    <text evidence="2">The sequence shown here is derived from an EMBL/GenBank/DDBJ whole genome shotgun (WGS) entry which is preliminary data.</text>
</comment>
<proteinExistence type="predicted"/>
<protein>
    <submittedName>
        <fullName evidence="2">Uncharacterized protein</fullName>
    </submittedName>
</protein>
<evidence type="ECO:0000313" key="2">
    <source>
        <dbReference type="EMBL" id="KAJ8924839.1"/>
    </source>
</evidence>
<dbReference type="EMBL" id="JANEYG010000002">
    <property type="protein sequence ID" value="KAJ8924839.1"/>
    <property type="molecule type" value="Genomic_DNA"/>
</dbReference>
<name>A0AAV8WE74_9CUCU</name>
<accession>A0AAV8WE74</accession>
<sequence>MQKTLDHVVVLSVVAPPPPRGARIRVRPSWIVLRSDGDVSGARLPHGSVADVPQAATTSRLSPASTFLRRGSEWETSMKAHPADYTTTTTTSDGTTITDVT</sequence>
<organism evidence="2 3">
    <name type="scientific">Exocentrus adspersus</name>
    <dbReference type="NCBI Taxonomy" id="1586481"/>
    <lineage>
        <taxon>Eukaryota</taxon>
        <taxon>Metazoa</taxon>
        <taxon>Ecdysozoa</taxon>
        <taxon>Arthropoda</taxon>
        <taxon>Hexapoda</taxon>
        <taxon>Insecta</taxon>
        <taxon>Pterygota</taxon>
        <taxon>Neoptera</taxon>
        <taxon>Endopterygota</taxon>
        <taxon>Coleoptera</taxon>
        <taxon>Polyphaga</taxon>
        <taxon>Cucujiformia</taxon>
        <taxon>Chrysomeloidea</taxon>
        <taxon>Cerambycidae</taxon>
        <taxon>Lamiinae</taxon>
        <taxon>Acanthocinini</taxon>
        <taxon>Exocentrus</taxon>
    </lineage>
</organism>
<feature type="compositionally biased region" description="Low complexity" evidence="1">
    <location>
        <begin position="84"/>
        <end position="101"/>
    </location>
</feature>
<reference evidence="2 3" key="1">
    <citation type="journal article" date="2023" name="Insect Mol. Biol.">
        <title>Genome sequencing provides insights into the evolution of gene families encoding plant cell wall-degrading enzymes in longhorned beetles.</title>
        <authorList>
            <person name="Shin N.R."/>
            <person name="Okamura Y."/>
            <person name="Kirsch R."/>
            <person name="Pauchet Y."/>
        </authorList>
    </citation>
    <scope>NUCLEOTIDE SEQUENCE [LARGE SCALE GENOMIC DNA]</scope>
    <source>
        <strain evidence="2">EAD_L_NR</strain>
    </source>
</reference>